<proteinExistence type="predicted"/>
<dbReference type="EMBL" id="JAGIOO010000001">
    <property type="protein sequence ID" value="MBP2474747.1"/>
    <property type="molecule type" value="Genomic_DNA"/>
</dbReference>
<reference evidence="1 2" key="1">
    <citation type="submission" date="2021-03" db="EMBL/GenBank/DDBJ databases">
        <title>Sequencing the genomes of 1000 actinobacteria strains.</title>
        <authorList>
            <person name="Klenk H.-P."/>
        </authorList>
    </citation>
    <scope>NUCLEOTIDE SEQUENCE [LARGE SCALE GENOMIC DNA]</scope>
    <source>
        <strain evidence="1 2">DSM 44580</strain>
    </source>
</reference>
<evidence type="ECO:0008006" key="3">
    <source>
        <dbReference type="Google" id="ProtNLM"/>
    </source>
</evidence>
<sequence>MSADVSRQDRHLSPEHLGRVLDERIPFLNPIPGAPAAWLFVTPAAGHMGLRIHAPDVGRTPPTHLQHVSTRLTHQASGRAFEVVVTVPALFRAAYPLLCSVADRVQLDKMRPADALAATLRQFETLLKPDEEFPREREIGLFGELLSLAGLIDAIDAETAVAGWRGGDREEHDLGLADSDIEVKTTTSERRVHWVESLTQLSPTHDRPLWLVSHQLTQAGAGAGARLPDLITSVRGLVGSGADRDSLEAGLAAWGWSDGLAEQCRTRWTRRTPSAAYTVAGDFPRLTQDDLTGAGVALERLTEVRYRVDLTGLDPVSAPPAPLVAAISFEEG</sequence>
<name>A0ABS5AEL5_9PSEU</name>
<evidence type="ECO:0000313" key="2">
    <source>
        <dbReference type="Proteomes" id="UP001519363"/>
    </source>
</evidence>
<comment type="caution">
    <text evidence="1">The sequence shown here is derived from an EMBL/GenBank/DDBJ whole genome shotgun (WGS) entry which is preliminary data.</text>
</comment>
<gene>
    <name evidence="1" type="ORF">JOF53_003619</name>
</gene>
<dbReference type="Pfam" id="PF14390">
    <property type="entry name" value="DUF4420"/>
    <property type="match status" value="1"/>
</dbReference>
<dbReference type="Proteomes" id="UP001519363">
    <property type="component" value="Unassembled WGS sequence"/>
</dbReference>
<dbReference type="RefSeq" id="WP_086788954.1">
    <property type="nucleotide sequence ID" value="NZ_JAGIOO010000001.1"/>
</dbReference>
<organism evidence="1 2">
    <name type="scientific">Crossiella equi</name>
    <dbReference type="NCBI Taxonomy" id="130796"/>
    <lineage>
        <taxon>Bacteria</taxon>
        <taxon>Bacillati</taxon>
        <taxon>Actinomycetota</taxon>
        <taxon>Actinomycetes</taxon>
        <taxon>Pseudonocardiales</taxon>
        <taxon>Pseudonocardiaceae</taxon>
        <taxon>Crossiella</taxon>
    </lineage>
</organism>
<keyword evidence="2" id="KW-1185">Reference proteome</keyword>
<evidence type="ECO:0000313" key="1">
    <source>
        <dbReference type="EMBL" id="MBP2474747.1"/>
    </source>
</evidence>
<dbReference type="InterPro" id="IPR025534">
    <property type="entry name" value="DUF4420"/>
</dbReference>
<accession>A0ABS5AEL5</accession>
<protein>
    <recommendedName>
        <fullName evidence="3">PD-(D/E)XK motif protein</fullName>
    </recommendedName>
</protein>